<gene>
    <name evidence="3" type="ORF">PPNO1_LOCUS7675</name>
</gene>
<dbReference type="Pfam" id="PF24803">
    <property type="entry name" value="DUF7704"/>
    <property type="match status" value="1"/>
</dbReference>
<proteinExistence type="predicted"/>
<evidence type="ECO:0000256" key="1">
    <source>
        <dbReference type="SAM" id="Phobius"/>
    </source>
</evidence>
<feature type="transmembrane region" description="Helical" evidence="1">
    <location>
        <begin position="101"/>
        <end position="121"/>
    </location>
</feature>
<reference evidence="3" key="1">
    <citation type="submission" date="2022-11" db="EMBL/GenBank/DDBJ databases">
        <authorList>
            <person name="Scott C."/>
            <person name="Bruce N."/>
        </authorList>
    </citation>
    <scope>NUCLEOTIDE SEQUENCE</scope>
</reference>
<organism evidence="3 4">
    <name type="scientific">Parascedosporium putredinis</name>
    <dbReference type="NCBI Taxonomy" id="1442378"/>
    <lineage>
        <taxon>Eukaryota</taxon>
        <taxon>Fungi</taxon>
        <taxon>Dikarya</taxon>
        <taxon>Ascomycota</taxon>
        <taxon>Pezizomycotina</taxon>
        <taxon>Sordariomycetes</taxon>
        <taxon>Hypocreomycetidae</taxon>
        <taxon>Microascales</taxon>
        <taxon>Microascaceae</taxon>
        <taxon>Parascedosporium</taxon>
    </lineage>
</organism>
<dbReference type="PANTHER" id="PTHR37019">
    <property type="entry name" value="CHROMOSOME 1, WHOLE GENOME SHOTGUN SEQUENCE"/>
    <property type="match status" value="1"/>
</dbReference>
<comment type="caution">
    <text evidence="3">The sequence shown here is derived from an EMBL/GenBank/DDBJ whole genome shotgun (WGS) entry which is preliminary data.</text>
</comment>
<keyword evidence="1" id="KW-0812">Transmembrane</keyword>
<evidence type="ECO:0000313" key="3">
    <source>
        <dbReference type="EMBL" id="CAI4218078.1"/>
    </source>
</evidence>
<name>A0A9P1H9P9_9PEZI</name>
<keyword evidence="1" id="KW-1133">Transmembrane helix</keyword>
<sequence length="206" mass="22828">MEVLHVWGLRSRAPFGRDKKKNITSTICQVLFPTRPAMSSQSTAPVRRGPIGIGLPVIYRVFFLLIEPISAAVGAYYAHFRPLDYLRLTHAESAPTSHSDIPLSTTIVLSQLANLYFFFALNEAVVLRSTADLRVWKAVLFCLLVGDLGHLYTVRQLGIGIYYGVFTWNAIDWGNIPFVYAGALMRVAFLLGIGLPKTGKAVSKKN</sequence>
<accession>A0A9P1H9P9</accession>
<dbReference type="InterPro" id="IPR056121">
    <property type="entry name" value="DUF7704"/>
</dbReference>
<dbReference type="PANTHER" id="PTHR37019:SF1">
    <property type="entry name" value="EXPERA DOMAIN-CONTAINING PROTEIN"/>
    <property type="match status" value="1"/>
</dbReference>
<dbReference type="Proteomes" id="UP000838763">
    <property type="component" value="Unassembled WGS sequence"/>
</dbReference>
<dbReference type="EMBL" id="CALLCH030000017">
    <property type="protein sequence ID" value="CAI4218078.1"/>
    <property type="molecule type" value="Genomic_DNA"/>
</dbReference>
<feature type="domain" description="DUF7704" evidence="2">
    <location>
        <begin position="55"/>
        <end position="193"/>
    </location>
</feature>
<keyword evidence="1" id="KW-0472">Membrane</keyword>
<dbReference type="OrthoDB" id="5313995at2759"/>
<dbReference type="AlphaFoldDB" id="A0A9P1H9P9"/>
<protein>
    <recommendedName>
        <fullName evidence="2">DUF7704 domain-containing protein</fullName>
    </recommendedName>
</protein>
<keyword evidence="4" id="KW-1185">Reference proteome</keyword>
<feature type="transmembrane region" description="Helical" evidence="1">
    <location>
        <begin position="133"/>
        <end position="153"/>
    </location>
</feature>
<feature type="transmembrane region" description="Helical" evidence="1">
    <location>
        <begin position="57"/>
        <end position="78"/>
    </location>
</feature>
<feature type="transmembrane region" description="Helical" evidence="1">
    <location>
        <begin position="173"/>
        <end position="195"/>
    </location>
</feature>
<evidence type="ECO:0000313" key="4">
    <source>
        <dbReference type="Proteomes" id="UP000838763"/>
    </source>
</evidence>
<evidence type="ECO:0000259" key="2">
    <source>
        <dbReference type="Pfam" id="PF24803"/>
    </source>
</evidence>